<keyword evidence="10" id="KW-1185">Reference proteome</keyword>
<dbReference type="PANTHER" id="PTHR12145:SF37">
    <property type="entry name" value="MANNAN ENDO-1,6-ALPHA-MANNOSIDASE"/>
    <property type="match status" value="1"/>
</dbReference>
<proteinExistence type="inferred from homology"/>
<evidence type="ECO:0000256" key="8">
    <source>
        <dbReference type="SAM" id="SignalP"/>
    </source>
</evidence>
<dbReference type="InterPro" id="IPR008928">
    <property type="entry name" value="6-hairpin_glycosidase_sf"/>
</dbReference>
<name>A0A9W9TRW8_9EURO</name>
<accession>A0A9W9TRW8</accession>
<dbReference type="AlphaFoldDB" id="A0A9W9TRW8"/>
<dbReference type="SUPFAM" id="SSF48208">
    <property type="entry name" value="Six-hairpin glycosidases"/>
    <property type="match status" value="1"/>
</dbReference>
<keyword evidence="7" id="KW-0326">Glycosidase</keyword>
<dbReference type="InterPro" id="IPR005198">
    <property type="entry name" value="Glyco_hydro_76"/>
</dbReference>
<sequence>MQLRCARQIAVVFLHLLPLLGRVSALEIDVNDPNSIKQAASSATWDMMTYYHGNETGAIPGYFHSWWEGAALFLALLNYWHTTGDTTYNKELTIGLQWQDQGSGKYMPANWSTGIGNDDQMFWGIAAMTAAEYKFPNPPTGDTWLTLAEGVFYDQSSDNGQGWDTTICEGGLRWQKFIAQSGYVMKNAVSNGGFMMLAARLAYYNQKDSFAAWAEKTWDWATTAGMIVNTTATWSIWDSLSKGTGGIVPDCTGPGHTQWTYNYGTFITGCAYMYAYKFGPVGIKGYAITNDTKWLYRTNKLLDALFQGFFLAKTGGGISDQTCEATDQCDEDANDPLFKGLTISWLMDVALVVPTLKPKILPKIQITASLAGPACTGHGGIACGGHLYGQYDGQASMENQITAVQVFSAAMLPYLKADAAPANVDTGGNSSSDAKPGGGDTDASLPVYKNITTGDRAGAGILTVLFITGLASMGGFLVDGRMTCTPGLLEDVQIRGILVTIYQNLWFSFLPTTSIPFRNSYLL</sequence>
<gene>
    <name evidence="9" type="ORF">N7468_003744</name>
</gene>
<evidence type="ECO:0000313" key="9">
    <source>
        <dbReference type="EMBL" id="KAJ5239125.1"/>
    </source>
</evidence>
<organism evidence="9 10">
    <name type="scientific">Penicillium chermesinum</name>
    <dbReference type="NCBI Taxonomy" id="63820"/>
    <lineage>
        <taxon>Eukaryota</taxon>
        <taxon>Fungi</taxon>
        <taxon>Dikarya</taxon>
        <taxon>Ascomycota</taxon>
        <taxon>Pezizomycotina</taxon>
        <taxon>Eurotiomycetes</taxon>
        <taxon>Eurotiomycetidae</taxon>
        <taxon>Eurotiales</taxon>
        <taxon>Aspergillaceae</taxon>
        <taxon>Penicillium</taxon>
    </lineage>
</organism>
<feature type="signal peptide" evidence="8">
    <location>
        <begin position="1"/>
        <end position="25"/>
    </location>
</feature>
<keyword evidence="5" id="KW-0378">Hydrolase</keyword>
<dbReference type="GO" id="GO:0016052">
    <property type="term" value="P:carbohydrate catabolic process"/>
    <property type="evidence" value="ECO:0007669"/>
    <property type="project" value="InterPro"/>
</dbReference>
<dbReference type="PANTHER" id="PTHR12145">
    <property type="entry name" value="MANNAN ENDO-1,6-ALPHA-MANNOSIDASE DCW1"/>
    <property type="match status" value="1"/>
</dbReference>
<reference evidence="9" key="1">
    <citation type="submission" date="2022-11" db="EMBL/GenBank/DDBJ databases">
        <authorList>
            <person name="Petersen C."/>
        </authorList>
    </citation>
    <scope>NUCLEOTIDE SEQUENCE</scope>
    <source>
        <strain evidence="9">IBT 19713</strain>
    </source>
</reference>
<evidence type="ECO:0000256" key="7">
    <source>
        <dbReference type="ARBA" id="ARBA00023295"/>
    </source>
</evidence>
<evidence type="ECO:0000256" key="6">
    <source>
        <dbReference type="ARBA" id="ARBA00023180"/>
    </source>
</evidence>
<dbReference type="GO" id="GO:0008496">
    <property type="term" value="F:mannan endo-1,6-alpha-mannosidase activity"/>
    <property type="evidence" value="ECO:0007669"/>
    <property type="project" value="UniProtKB-EC"/>
</dbReference>
<dbReference type="RefSeq" id="XP_058332044.1">
    <property type="nucleotide sequence ID" value="XM_058473041.1"/>
</dbReference>
<keyword evidence="4 8" id="KW-0732">Signal</keyword>
<protein>
    <recommendedName>
        <fullName evidence="3">mannan endo-1,6-alpha-mannosidase</fullName>
        <ecNumber evidence="3">3.2.1.101</ecNumber>
    </recommendedName>
</protein>
<evidence type="ECO:0000256" key="3">
    <source>
        <dbReference type="ARBA" id="ARBA00012350"/>
    </source>
</evidence>
<dbReference type="InterPro" id="IPR014480">
    <property type="entry name" value="Mannan-1_6-alpha_mannosidase"/>
</dbReference>
<dbReference type="Gene3D" id="1.50.10.20">
    <property type="match status" value="1"/>
</dbReference>
<dbReference type="Pfam" id="PF03663">
    <property type="entry name" value="Glyco_hydro_76"/>
    <property type="match status" value="1"/>
</dbReference>
<dbReference type="Proteomes" id="UP001150941">
    <property type="component" value="Unassembled WGS sequence"/>
</dbReference>
<reference evidence="9" key="2">
    <citation type="journal article" date="2023" name="IMA Fungus">
        <title>Comparative genomic study of the Penicillium genus elucidates a diverse pangenome and 15 lateral gene transfer events.</title>
        <authorList>
            <person name="Petersen C."/>
            <person name="Sorensen T."/>
            <person name="Nielsen M.R."/>
            <person name="Sondergaard T.E."/>
            <person name="Sorensen J.L."/>
            <person name="Fitzpatrick D.A."/>
            <person name="Frisvad J.C."/>
            <person name="Nielsen K.L."/>
        </authorList>
    </citation>
    <scope>NUCLEOTIDE SEQUENCE</scope>
    <source>
        <strain evidence="9">IBT 19713</strain>
    </source>
</reference>
<dbReference type="EC" id="3.2.1.101" evidence="3"/>
<keyword evidence="6" id="KW-0325">Glycoprotein</keyword>
<comment type="catalytic activity">
    <reaction evidence="1">
        <text>Random hydrolysis of (1-&gt;6)-alpha-D-mannosidic linkages in unbranched (1-&gt;6)-mannans.</text>
        <dbReference type="EC" id="3.2.1.101"/>
    </reaction>
</comment>
<evidence type="ECO:0000256" key="2">
    <source>
        <dbReference type="ARBA" id="ARBA00009699"/>
    </source>
</evidence>
<evidence type="ECO:0000256" key="5">
    <source>
        <dbReference type="ARBA" id="ARBA00022801"/>
    </source>
</evidence>
<comment type="caution">
    <text evidence="9">The sequence shown here is derived from an EMBL/GenBank/DDBJ whole genome shotgun (WGS) entry which is preliminary data.</text>
</comment>
<dbReference type="OrthoDB" id="4187847at2759"/>
<evidence type="ECO:0000313" key="10">
    <source>
        <dbReference type="Proteomes" id="UP001150941"/>
    </source>
</evidence>
<comment type="similarity">
    <text evidence="2">Belongs to the glycosyl hydrolase 76 family.</text>
</comment>
<dbReference type="GeneID" id="83200344"/>
<dbReference type="GO" id="GO:0009272">
    <property type="term" value="P:fungal-type cell wall biogenesis"/>
    <property type="evidence" value="ECO:0007669"/>
    <property type="project" value="TreeGrafter"/>
</dbReference>
<evidence type="ECO:0000256" key="1">
    <source>
        <dbReference type="ARBA" id="ARBA00001452"/>
    </source>
</evidence>
<evidence type="ECO:0000256" key="4">
    <source>
        <dbReference type="ARBA" id="ARBA00022729"/>
    </source>
</evidence>
<dbReference type="EMBL" id="JAPQKS010000003">
    <property type="protein sequence ID" value="KAJ5239125.1"/>
    <property type="molecule type" value="Genomic_DNA"/>
</dbReference>
<feature type="chain" id="PRO_5040774394" description="mannan endo-1,6-alpha-mannosidase" evidence="8">
    <location>
        <begin position="26"/>
        <end position="523"/>
    </location>
</feature>